<evidence type="ECO:0000313" key="2">
    <source>
        <dbReference type="EMBL" id="PRP97516.1"/>
    </source>
</evidence>
<protein>
    <recommendedName>
        <fullName evidence="4">DUF1573 domain-containing protein</fullName>
    </recommendedName>
</protein>
<sequence>MLPIMKMLFTAVTLATSFVLAACGPEPAAPTPAAEVEAPAGTETGAAQEVEVGAPKIASDEAVYEFGAIKATDSIEHIFKIKNEGTADLHIERVQRT</sequence>
<comment type="caution">
    <text evidence="2">The sequence shown here is derived from an EMBL/GenBank/DDBJ whole genome shotgun (WGS) entry which is preliminary data.</text>
</comment>
<name>A0A2S9XXC6_9BACT</name>
<dbReference type="OrthoDB" id="5506770at2"/>
<evidence type="ECO:0000313" key="3">
    <source>
        <dbReference type="Proteomes" id="UP000237968"/>
    </source>
</evidence>
<proteinExistence type="predicted"/>
<evidence type="ECO:0008006" key="4">
    <source>
        <dbReference type="Google" id="ProtNLM"/>
    </source>
</evidence>
<organism evidence="2 3">
    <name type="scientific">Enhygromyxa salina</name>
    <dbReference type="NCBI Taxonomy" id="215803"/>
    <lineage>
        <taxon>Bacteria</taxon>
        <taxon>Pseudomonadati</taxon>
        <taxon>Myxococcota</taxon>
        <taxon>Polyangia</taxon>
        <taxon>Nannocystales</taxon>
        <taxon>Nannocystaceae</taxon>
        <taxon>Enhygromyxa</taxon>
    </lineage>
</organism>
<feature type="signal peptide" evidence="1">
    <location>
        <begin position="1"/>
        <end position="21"/>
    </location>
</feature>
<feature type="chain" id="PRO_5015666212" description="DUF1573 domain-containing protein" evidence="1">
    <location>
        <begin position="22"/>
        <end position="97"/>
    </location>
</feature>
<dbReference type="PROSITE" id="PS51257">
    <property type="entry name" value="PROKAR_LIPOPROTEIN"/>
    <property type="match status" value="1"/>
</dbReference>
<accession>A0A2S9XXC6</accession>
<dbReference type="AlphaFoldDB" id="A0A2S9XXC6"/>
<reference evidence="2 3" key="1">
    <citation type="submission" date="2018-03" db="EMBL/GenBank/DDBJ databases">
        <title>Draft Genome Sequences of the Obligatory Marine Myxobacteria Enhygromyxa salina SWB005.</title>
        <authorList>
            <person name="Poehlein A."/>
            <person name="Moghaddam J.A."/>
            <person name="Harms H."/>
            <person name="Alanjari M."/>
            <person name="Koenig G.M."/>
            <person name="Daniel R."/>
            <person name="Schaeberle T.F."/>
        </authorList>
    </citation>
    <scope>NUCLEOTIDE SEQUENCE [LARGE SCALE GENOMIC DNA]</scope>
    <source>
        <strain evidence="2 3">SWB005</strain>
    </source>
</reference>
<keyword evidence="1" id="KW-0732">Signal</keyword>
<gene>
    <name evidence="2" type="ORF">ENSA5_33520</name>
</gene>
<evidence type="ECO:0000256" key="1">
    <source>
        <dbReference type="SAM" id="SignalP"/>
    </source>
</evidence>
<dbReference type="Proteomes" id="UP000237968">
    <property type="component" value="Unassembled WGS sequence"/>
</dbReference>
<keyword evidence="3" id="KW-1185">Reference proteome</keyword>
<dbReference type="EMBL" id="PVNK01000154">
    <property type="protein sequence ID" value="PRP97516.1"/>
    <property type="molecule type" value="Genomic_DNA"/>
</dbReference>